<evidence type="ECO:0000313" key="3">
    <source>
        <dbReference type="Proteomes" id="UP000651668"/>
    </source>
</evidence>
<keyword evidence="3" id="KW-1185">Reference proteome</keyword>
<dbReference type="Proteomes" id="UP000651668">
    <property type="component" value="Unassembled WGS sequence"/>
</dbReference>
<proteinExistence type="predicted"/>
<dbReference type="EMBL" id="BMIL01000003">
    <property type="protein sequence ID" value="GGC60600.1"/>
    <property type="molecule type" value="Genomic_DNA"/>
</dbReference>
<feature type="domain" description="NAD-dependent epimerase/dehydratase" evidence="1">
    <location>
        <begin position="87"/>
        <end position="167"/>
    </location>
</feature>
<dbReference type="AlphaFoldDB" id="A0A916U4Q4"/>
<accession>A0A916U4Q4</accession>
<comment type="caution">
    <text evidence="2">The sequence shown here is derived from an EMBL/GenBank/DDBJ whole genome shotgun (WGS) entry which is preliminary data.</text>
</comment>
<reference evidence="2" key="2">
    <citation type="submission" date="2020-09" db="EMBL/GenBank/DDBJ databases">
        <authorList>
            <person name="Sun Q."/>
            <person name="Zhou Y."/>
        </authorList>
    </citation>
    <scope>NUCLEOTIDE SEQUENCE</scope>
    <source>
        <strain evidence="2">CGMCC 1.15343</strain>
    </source>
</reference>
<evidence type="ECO:0000259" key="1">
    <source>
        <dbReference type="Pfam" id="PF01370"/>
    </source>
</evidence>
<dbReference type="RefSeq" id="WP_188626022.1">
    <property type="nucleotide sequence ID" value="NZ_BMIL01000003.1"/>
</dbReference>
<dbReference type="InterPro" id="IPR051783">
    <property type="entry name" value="NAD(P)-dependent_oxidoreduct"/>
</dbReference>
<dbReference type="PANTHER" id="PTHR48079:SF6">
    <property type="entry name" value="NAD(P)-BINDING DOMAIN-CONTAINING PROTEIN-RELATED"/>
    <property type="match status" value="1"/>
</dbReference>
<dbReference type="InterPro" id="IPR036291">
    <property type="entry name" value="NAD(P)-bd_dom_sf"/>
</dbReference>
<dbReference type="Pfam" id="PF01370">
    <property type="entry name" value="Epimerase"/>
    <property type="match status" value="1"/>
</dbReference>
<dbReference type="GO" id="GO:0005737">
    <property type="term" value="C:cytoplasm"/>
    <property type="evidence" value="ECO:0007669"/>
    <property type="project" value="TreeGrafter"/>
</dbReference>
<evidence type="ECO:0000313" key="2">
    <source>
        <dbReference type="EMBL" id="GGC60600.1"/>
    </source>
</evidence>
<dbReference type="SUPFAM" id="SSF51735">
    <property type="entry name" value="NAD(P)-binding Rossmann-fold domains"/>
    <property type="match status" value="1"/>
</dbReference>
<name>A0A916U4Q4_9SPHI</name>
<organism evidence="2 3">
    <name type="scientific">Pedobacter quisquiliarum</name>
    <dbReference type="NCBI Taxonomy" id="1834438"/>
    <lineage>
        <taxon>Bacteria</taxon>
        <taxon>Pseudomonadati</taxon>
        <taxon>Bacteroidota</taxon>
        <taxon>Sphingobacteriia</taxon>
        <taxon>Sphingobacteriales</taxon>
        <taxon>Sphingobacteriaceae</taxon>
        <taxon>Pedobacter</taxon>
    </lineage>
</organism>
<dbReference type="InterPro" id="IPR001509">
    <property type="entry name" value="Epimerase_deHydtase"/>
</dbReference>
<reference evidence="2" key="1">
    <citation type="journal article" date="2014" name="Int. J. Syst. Evol. Microbiol.">
        <title>Complete genome sequence of Corynebacterium casei LMG S-19264T (=DSM 44701T), isolated from a smear-ripened cheese.</title>
        <authorList>
            <consortium name="US DOE Joint Genome Institute (JGI-PGF)"/>
            <person name="Walter F."/>
            <person name="Albersmeier A."/>
            <person name="Kalinowski J."/>
            <person name="Ruckert C."/>
        </authorList>
    </citation>
    <scope>NUCLEOTIDE SEQUENCE</scope>
    <source>
        <strain evidence="2">CGMCC 1.15343</strain>
    </source>
</reference>
<sequence>MVNRVSILGCGWFGTALAVHLLNDGFDVKGSATSKEKVSVLQQRGIPSYNIRLDQEVSLLIPDSDFWLSDALIISSNVKLAANDGYCSGMQNLVQQVKSTAIKKIIFISSTSVYGDHNAVVDDHTACSPDSPSGAVLLELESLLQNIPGVQFVALRFGGLVGPGRLPGSFFAGKKNIPNGLAPVNLIHLEDCIGITALLISLDKLPSRVNGVSPDHPSRAEFYVLAAQHQGFEVPEFIMEKADWKIVGSSFLQERGYAFRISDWKTWLTSL</sequence>
<gene>
    <name evidence="2" type="ORF">GCM10011387_12790</name>
</gene>
<dbReference type="GO" id="GO:0004029">
    <property type="term" value="F:aldehyde dehydrogenase (NAD+) activity"/>
    <property type="evidence" value="ECO:0007669"/>
    <property type="project" value="TreeGrafter"/>
</dbReference>
<dbReference type="Gene3D" id="3.40.50.720">
    <property type="entry name" value="NAD(P)-binding Rossmann-like Domain"/>
    <property type="match status" value="1"/>
</dbReference>
<dbReference type="PANTHER" id="PTHR48079">
    <property type="entry name" value="PROTEIN YEEZ"/>
    <property type="match status" value="1"/>
</dbReference>
<protein>
    <submittedName>
        <fullName evidence="2">NAD(P)-dependent oxidoreductase</fullName>
    </submittedName>
</protein>